<dbReference type="EMBL" id="BLKV01000002">
    <property type="protein sequence ID" value="GFG71842.1"/>
    <property type="molecule type" value="Genomic_DNA"/>
</dbReference>
<comment type="caution">
    <text evidence="2">The sequence shown here is derived from an EMBL/GenBank/DDBJ whole genome shotgun (WGS) entry which is preliminary data.</text>
</comment>
<dbReference type="AlphaFoldDB" id="A0A7I9XPD7"/>
<evidence type="ECO:0000256" key="1">
    <source>
        <dbReference type="SAM" id="MobiDB-lite"/>
    </source>
</evidence>
<proteinExistence type="predicted"/>
<evidence type="ECO:0000313" key="2">
    <source>
        <dbReference type="EMBL" id="GFG71842.1"/>
    </source>
</evidence>
<name>A0A7I9XPD7_9MYCO</name>
<dbReference type="RefSeq" id="WP_085081915.1">
    <property type="nucleotide sequence ID" value="NZ_BLKV01000002.1"/>
</dbReference>
<gene>
    <name evidence="2" type="ORF">MSEN_35620</name>
</gene>
<evidence type="ECO:0000313" key="3">
    <source>
        <dbReference type="Proteomes" id="UP000465263"/>
    </source>
</evidence>
<protein>
    <submittedName>
        <fullName evidence="2">Uncharacterized protein</fullName>
    </submittedName>
</protein>
<accession>A0A7I9XPD7</accession>
<keyword evidence="3" id="KW-1185">Reference proteome</keyword>
<feature type="region of interest" description="Disordered" evidence="1">
    <location>
        <begin position="204"/>
        <end position="229"/>
    </location>
</feature>
<sequence length="229" mass="24218">MKLDEAKARVQAIRADLQAQVDTIAGNANFSREGQIHEIAKAIVEHRQKAVDLRDEFVTTSDTARRGLAKKLFGLPADADPTTTLVFRDAQDRAAKITDPDELGRLFTQASNLGDDMMARALASRAYSQGQPDLAATYAADTGQADVLAELNELPSGGNFSAAVGIVFSVGTPTMPPELTDALRATAPGALTGDDVGRRLEKLAETPPTQPSAPTRGKAYRPGSVGVAF</sequence>
<organism evidence="2 3">
    <name type="scientific">Mycolicibacter senuensis</name>
    <dbReference type="NCBI Taxonomy" id="386913"/>
    <lineage>
        <taxon>Bacteria</taxon>
        <taxon>Bacillati</taxon>
        <taxon>Actinomycetota</taxon>
        <taxon>Actinomycetes</taxon>
        <taxon>Mycobacteriales</taxon>
        <taxon>Mycobacteriaceae</taxon>
        <taxon>Mycolicibacter</taxon>
    </lineage>
</organism>
<dbReference type="Proteomes" id="UP000465263">
    <property type="component" value="Unassembled WGS sequence"/>
</dbReference>
<dbReference type="OrthoDB" id="4762242at2"/>
<reference evidence="2 3" key="1">
    <citation type="journal article" date="2019" name="Emerg. Microbes Infect.">
        <title>Comprehensive subspecies identification of 175 nontuberculous mycobacteria species based on 7547 genomic profiles.</title>
        <authorList>
            <person name="Matsumoto Y."/>
            <person name="Kinjo T."/>
            <person name="Motooka D."/>
            <person name="Nabeya D."/>
            <person name="Jung N."/>
            <person name="Uechi K."/>
            <person name="Horii T."/>
            <person name="Iida T."/>
            <person name="Fujita J."/>
            <person name="Nakamura S."/>
        </authorList>
    </citation>
    <scope>NUCLEOTIDE SEQUENCE [LARGE SCALE GENOMIC DNA]</scope>
    <source>
        <strain evidence="2 3">JCM 16017</strain>
    </source>
</reference>